<name>A0A0A1URT8_9HYPO</name>
<organism evidence="2 3">
    <name type="scientific">Metarhizium robertsii</name>
    <dbReference type="NCBI Taxonomy" id="568076"/>
    <lineage>
        <taxon>Eukaryota</taxon>
        <taxon>Fungi</taxon>
        <taxon>Dikarya</taxon>
        <taxon>Ascomycota</taxon>
        <taxon>Pezizomycotina</taxon>
        <taxon>Sordariomycetes</taxon>
        <taxon>Hypocreomycetidae</taxon>
        <taxon>Hypocreales</taxon>
        <taxon>Clavicipitaceae</taxon>
        <taxon>Metarhizium</taxon>
    </lineage>
</organism>
<dbReference type="HOGENOM" id="CLU_062865_0_0_1"/>
<dbReference type="eggNOG" id="ENOG502STQZ">
    <property type="taxonomic scope" value="Eukaryota"/>
</dbReference>
<dbReference type="OrthoDB" id="4356994at2759"/>
<feature type="region of interest" description="Disordered" evidence="1">
    <location>
        <begin position="133"/>
        <end position="154"/>
    </location>
</feature>
<dbReference type="EMBL" id="JELW01000026">
    <property type="protein sequence ID" value="EXU98499.1"/>
    <property type="molecule type" value="Genomic_DNA"/>
</dbReference>
<reference evidence="2 3" key="1">
    <citation type="submission" date="2014-02" db="EMBL/GenBank/DDBJ databases">
        <title>The genome sequence of the entomopathogenic fungus Metarhizium robertsii ARSEF 2575.</title>
        <authorList>
            <person name="Giuliano Garisto Donzelli B."/>
            <person name="Roe B.A."/>
            <person name="Macmil S.L."/>
            <person name="Krasnoff S.B."/>
            <person name="Gibson D.M."/>
        </authorList>
    </citation>
    <scope>NUCLEOTIDE SEQUENCE [LARGE SCALE GENOMIC DNA]</scope>
    <source>
        <strain evidence="2 3">ARSEF 2575</strain>
    </source>
</reference>
<dbReference type="Proteomes" id="UP000030151">
    <property type="component" value="Unassembled WGS sequence"/>
</dbReference>
<sequence>MGTRPVTNAEIKSSNAAETFMAANDVKLRPPHAHTGRLPVPKSQTRSTADQQQIPKFGLLQSLIPAAGVTSTTAPMDMCQPLPSADLKMGFWSPMTLPLFHDDHHDWDQVHAREDESLGFRIDVNVDAPPSLSHFDELQGTTRPQSSSTASGSAAGHVLDDLITSRPPTADPNAASADLFKDRSHRCECVRVLADILERIDRDDGSDNDQTEHFDDLLVDFRDGIDTCKRVLPCNYCSLCTANSMFVITVIRHLVSMSQHLCRQLLTYHQKINTSSDIDVPPPSLSAGIHVGKYTVRATTLTFEFVFTIVIMHFNDLQRILEHLHDEIKTGTKAFKLLQAAVDDVRRVFGDLQMIAKGRSAANSLEQRKRKAAF</sequence>
<protein>
    <submittedName>
        <fullName evidence="2">Uncharacterized protein</fullName>
    </submittedName>
</protein>
<comment type="caution">
    <text evidence="2">The sequence shown here is derived from an EMBL/GenBank/DDBJ whole genome shotgun (WGS) entry which is preliminary data.</text>
</comment>
<feature type="region of interest" description="Disordered" evidence="1">
    <location>
        <begin position="30"/>
        <end position="51"/>
    </location>
</feature>
<gene>
    <name evidence="2" type="ORF">X797_008447</name>
</gene>
<feature type="compositionally biased region" description="Polar residues" evidence="1">
    <location>
        <begin position="42"/>
        <end position="51"/>
    </location>
</feature>
<accession>A0A0A1URT8</accession>
<evidence type="ECO:0000313" key="3">
    <source>
        <dbReference type="Proteomes" id="UP000030151"/>
    </source>
</evidence>
<evidence type="ECO:0000256" key="1">
    <source>
        <dbReference type="SAM" id="MobiDB-lite"/>
    </source>
</evidence>
<proteinExistence type="predicted"/>
<evidence type="ECO:0000313" key="2">
    <source>
        <dbReference type="EMBL" id="EXU98499.1"/>
    </source>
</evidence>
<dbReference type="AlphaFoldDB" id="A0A0A1URT8"/>